<dbReference type="InterPro" id="IPR016167">
    <property type="entry name" value="FAD-bd_PCMH_sub1"/>
</dbReference>
<accession>A0ABT9J3Q6</accession>
<keyword evidence="2" id="KW-0274">FAD</keyword>
<dbReference type="InterPro" id="IPR036318">
    <property type="entry name" value="FAD-bd_PCMH-like_sf"/>
</dbReference>
<keyword evidence="6" id="KW-1185">Reference proteome</keyword>
<protein>
    <submittedName>
        <fullName evidence="5">FAD binding domain-containing protein</fullName>
    </submittedName>
</protein>
<organism evidence="5 6">
    <name type="scientific">Chengkuizengella axinellae</name>
    <dbReference type="NCBI Taxonomy" id="3064388"/>
    <lineage>
        <taxon>Bacteria</taxon>
        <taxon>Bacillati</taxon>
        <taxon>Bacillota</taxon>
        <taxon>Bacilli</taxon>
        <taxon>Bacillales</taxon>
        <taxon>Paenibacillaceae</taxon>
        <taxon>Chengkuizengella</taxon>
    </lineage>
</organism>
<dbReference type="PANTHER" id="PTHR42659">
    <property type="entry name" value="XANTHINE DEHYDROGENASE SUBUNIT C-RELATED"/>
    <property type="match status" value="1"/>
</dbReference>
<dbReference type="InterPro" id="IPR016166">
    <property type="entry name" value="FAD-bd_PCMH"/>
</dbReference>
<comment type="caution">
    <text evidence="5">The sequence shown here is derived from an EMBL/GenBank/DDBJ whole genome shotgun (WGS) entry which is preliminary data.</text>
</comment>
<dbReference type="Gene3D" id="3.30.465.10">
    <property type="match status" value="1"/>
</dbReference>
<evidence type="ECO:0000313" key="5">
    <source>
        <dbReference type="EMBL" id="MDP5276247.1"/>
    </source>
</evidence>
<dbReference type="Pfam" id="PF00941">
    <property type="entry name" value="FAD_binding_5"/>
    <property type="match status" value="1"/>
</dbReference>
<proteinExistence type="predicted"/>
<dbReference type="InterPro" id="IPR016169">
    <property type="entry name" value="FAD-bd_PCMH_sub2"/>
</dbReference>
<evidence type="ECO:0000313" key="6">
    <source>
        <dbReference type="Proteomes" id="UP001231941"/>
    </source>
</evidence>
<gene>
    <name evidence="5" type="ORF">Q5Y73_19295</name>
</gene>
<dbReference type="SUPFAM" id="SSF56176">
    <property type="entry name" value="FAD-binding/transporter-associated domain-like"/>
    <property type="match status" value="1"/>
</dbReference>
<keyword evidence="1" id="KW-0285">Flavoprotein</keyword>
<dbReference type="PANTHER" id="PTHR42659:SF2">
    <property type="entry name" value="XANTHINE DEHYDROGENASE SUBUNIT C-RELATED"/>
    <property type="match status" value="1"/>
</dbReference>
<dbReference type="RefSeq" id="WP_305993557.1">
    <property type="nucleotide sequence ID" value="NZ_JAVAMP010000013.1"/>
</dbReference>
<evidence type="ECO:0000256" key="3">
    <source>
        <dbReference type="ARBA" id="ARBA00023002"/>
    </source>
</evidence>
<keyword evidence="3" id="KW-0560">Oxidoreductase</keyword>
<reference evidence="5 6" key="1">
    <citation type="submission" date="2023-08" db="EMBL/GenBank/DDBJ databases">
        <authorList>
            <person name="Park J.-S."/>
        </authorList>
    </citation>
    <scope>NUCLEOTIDE SEQUENCE [LARGE SCALE GENOMIC DNA]</scope>
    <source>
        <strain evidence="5 6">2205SS18-9</strain>
    </source>
</reference>
<dbReference type="SUPFAM" id="SSF55447">
    <property type="entry name" value="CO dehydrogenase flavoprotein C-terminal domain-like"/>
    <property type="match status" value="1"/>
</dbReference>
<dbReference type="Proteomes" id="UP001231941">
    <property type="component" value="Unassembled WGS sequence"/>
</dbReference>
<name>A0ABT9J3Q6_9BACL</name>
<dbReference type="Gene3D" id="3.30.390.50">
    <property type="entry name" value="CO dehydrogenase flavoprotein, C-terminal domain"/>
    <property type="match status" value="1"/>
</dbReference>
<dbReference type="Gene3D" id="3.30.43.10">
    <property type="entry name" value="Uridine Diphospho-n-acetylenolpyruvylglucosamine Reductase, domain 2"/>
    <property type="match status" value="1"/>
</dbReference>
<sequence>MIPFNFEYYKPSSIHEAVQLFQRLDTEEKQPIYYSGGTEIISLARINILYTKAIIDIKSIPECNVLHLEKDQLVLGACLPLTEIEESNFYPLLTKTIQEIADRTARNKITIGGNICGQIFYREAILPFLISNSQVVIAGIHGIKTMPIQQVFHQHLHLKKGEFLVQMITEKADLHLPFISIKKRQQWDTGYPLITVTAAKKPSSSFIENSSNQSLTNYERIQIAFSGLNPFPYRSEEIERDLNQQHLSLEQKVDLATSHLPEPILDDFEGSAQYRKFVMKNTLQHVLSTLEVQ</sequence>
<evidence type="ECO:0000259" key="4">
    <source>
        <dbReference type="PROSITE" id="PS51387"/>
    </source>
</evidence>
<dbReference type="EMBL" id="JAVAMP010000013">
    <property type="protein sequence ID" value="MDP5276247.1"/>
    <property type="molecule type" value="Genomic_DNA"/>
</dbReference>
<feature type="domain" description="FAD-binding PCMH-type" evidence="4">
    <location>
        <begin position="1"/>
        <end position="174"/>
    </location>
</feature>
<evidence type="ECO:0000256" key="1">
    <source>
        <dbReference type="ARBA" id="ARBA00022630"/>
    </source>
</evidence>
<dbReference type="InterPro" id="IPR002346">
    <property type="entry name" value="Mopterin_DH_FAD-bd"/>
</dbReference>
<evidence type="ECO:0000256" key="2">
    <source>
        <dbReference type="ARBA" id="ARBA00022827"/>
    </source>
</evidence>
<dbReference type="PROSITE" id="PS51387">
    <property type="entry name" value="FAD_PCMH"/>
    <property type="match status" value="1"/>
</dbReference>
<dbReference type="InterPro" id="IPR051312">
    <property type="entry name" value="Diverse_Substr_Oxidored"/>
</dbReference>
<dbReference type="InterPro" id="IPR036683">
    <property type="entry name" value="CO_DH_flav_C_dom_sf"/>
</dbReference>